<evidence type="ECO:0008006" key="4">
    <source>
        <dbReference type="Google" id="ProtNLM"/>
    </source>
</evidence>
<name>A0ABM8GG66_9MICO</name>
<gene>
    <name evidence="2" type="ORF">GCM10025866_32550</name>
</gene>
<dbReference type="InterPro" id="IPR003425">
    <property type="entry name" value="CCB3/YggT"/>
</dbReference>
<keyword evidence="1" id="KW-1133">Transmembrane helix</keyword>
<organism evidence="2 3">
    <name type="scientific">Naasia aerilata</name>
    <dbReference type="NCBI Taxonomy" id="1162966"/>
    <lineage>
        <taxon>Bacteria</taxon>
        <taxon>Bacillati</taxon>
        <taxon>Actinomycetota</taxon>
        <taxon>Actinomycetes</taxon>
        <taxon>Micrococcales</taxon>
        <taxon>Microbacteriaceae</taxon>
        <taxon>Naasia</taxon>
    </lineage>
</organism>
<dbReference type="Pfam" id="PF02325">
    <property type="entry name" value="CCB3_YggT"/>
    <property type="match status" value="1"/>
</dbReference>
<feature type="transmembrane region" description="Helical" evidence="1">
    <location>
        <begin position="82"/>
        <end position="101"/>
    </location>
</feature>
<keyword evidence="1" id="KW-0472">Membrane</keyword>
<proteinExistence type="predicted"/>
<keyword evidence="3" id="KW-1185">Reference proteome</keyword>
<evidence type="ECO:0000313" key="2">
    <source>
        <dbReference type="EMBL" id="BDZ47346.1"/>
    </source>
</evidence>
<evidence type="ECO:0000313" key="3">
    <source>
        <dbReference type="Proteomes" id="UP001321498"/>
    </source>
</evidence>
<dbReference type="EMBL" id="AP027731">
    <property type="protein sequence ID" value="BDZ47346.1"/>
    <property type="molecule type" value="Genomic_DNA"/>
</dbReference>
<sequence>MSFTFSPLAIVGLVLYFALLLYFFVMWARFVLDLVQSVSRGWRPRGAVLVVAEVSYTVTDPPIKFFRRLIPPLRIGPVSLDFGWSITMLLVLLGMYVASSLSRFA</sequence>
<keyword evidence="1" id="KW-0812">Transmembrane</keyword>
<feature type="transmembrane region" description="Helical" evidence="1">
    <location>
        <begin position="7"/>
        <end position="30"/>
    </location>
</feature>
<accession>A0ABM8GG66</accession>
<dbReference type="Proteomes" id="UP001321498">
    <property type="component" value="Chromosome"/>
</dbReference>
<dbReference type="RefSeq" id="WP_286277271.1">
    <property type="nucleotide sequence ID" value="NZ_AP027731.1"/>
</dbReference>
<evidence type="ECO:0000256" key="1">
    <source>
        <dbReference type="SAM" id="Phobius"/>
    </source>
</evidence>
<protein>
    <recommendedName>
        <fullName evidence="4">YggT family protein</fullName>
    </recommendedName>
</protein>
<reference evidence="3" key="1">
    <citation type="journal article" date="2019" name="Int. J. Syst. Evol. Microbiol.">
        <title>The Global Catalogue of Microorganisms (GCM) 10K type strain sequencing project: providing services to taxonomists for standard genome sequencing and annotation.</title>
        <authorList>
            <consortium name="The Broad Institute Genomics Platform"/>
            <consortium name="The Broad Institute Genome Sequencing Center for Infectious Disease"/>
            <person name="Wu L."/>
            <person name="Ma J."/>
        </authorList>
    </citation>
    <scope>NUCLEOTIDE SEQUENCE [LARGE SCALE GENOMIC DNA]</scope>
    <source>
        <strain evidence="3">NBRC 108725</strain>
    </source>
</reference>